<organism evidence="1 2">
    <name type="scientific">Senna tora</name>
    <dbReference type="NCBI Taxonomy" id="362788"/>
    <lineage>
        <taxon>Eukaryota</taxon>
        <taxon>Viridiplantae</taxon>
        <taxon>Streptophyta</taxon>
        <taxon>Embryophyta</taxon>
        <taxon>Tracheophyta</taxon>
        <taxon>Spermatophyta</taxon>
        <taxon>Magnoliopsida</taxon>
        <taxon>eudicotyledons</taxon>
        <taxon>Gunneridae</taxon>
        <taxon>Pentapetalae</taxon>
        <taxon>rosids</taxon>
        <taxon>fabids</taxon>
        <taxon>Fabales</taxon>
        <taxon>Fabaceae</taxon>
        <taxon>Caesalpinioideae</taxon>
        <taxon>Cassia clade</taxon>
        <taxon>Senna</taxon>
    </lineage>
</organism>
<sequence length="25" mass="2528">MDVGGGAGEVVGVECVNDDCFDQPD</sequence>
<keyword evidence="2" id="KW-1185">Reference proteome</keyword>
<gene>
    <name evidence="1" type="ORF">G2W53_020589</name>
</gene>
<proteinExistence type="predicted"/>
<dbReference type="AlphaFoldDB" id="A0A834TVQ4"/>
<accession>A0A834TVQ4</accession>
<evidence type="ECO:0000313" key="2">
    <source>
        <dbReference type="Proteomes" id="UP000634136"/>
    </source>
</evidence>
<dbReference type="EMBL" id="JAAIUW010000006">
    <property type="protein sequence ID" value="KAF7829425.1"/>
    <property type="molecule type" value="Genomic_DNA"/>
</dbReference>
<evidence type="ECO:0000313" key="1">
    <source>
        <dbReference type="EMBL" id="KAF7829425.1"/>
    </source>
</evidence>
<comment type="caution">
    <text evidence="1">The sequence shown here is derived from an EMBL/GenBank/DDBJ whole genome shotgun (WGS) entry which is preliminary data.</text>
</comment>
<protein>
    <submittedName>
        <fullName evidence="1">Uncharacterized protein</fullName>
    </submittedName>
</protein>
<dbReference type="Proteomes" id="UP000634136">
    <property type="component" value="Unassembled WGS sequence"/>
</dbReference>
<name>A0A834TVQ4_9FABA</name>
<reference evidence="1" key="1">
    <citation type="submission" date="2020-09" db="EMBL/GenBank/DDBJ databases">
        <title>Genome-Enabled Discovery of Anthraquinone Biosynthesis in Senna tora.</title>
        <authorList>
            <person name="Kang S.-H."/>
            <person name="Pandey R.P."/>
            <person name="Lee C.-M."/>
            <person name="Sim J.-S."/>
            <person name="Jeong J.-T."/>
            <person name="Choi B.-S."/>
            <person name="Jung M."/>
            <person name="Ginzburg D."/>
            <person name="Zhao K."/>
            <person name="Won S.Y."/>
            <person name="Oh T.-J."/>
            <person name="Yu Y."/>
            <person name="Kim N.-H."/>
            <person name="Lee O.R."/>
            <person name="Lee T.-H."/>
            <person name="Bashyal P."/>
            <person name="Kim T.-S."/>
            <person name="Lee W.-H."/>
            <person name="Kawkins C."/>
            <person name="Kim C.-K."/>
            <person name="Kim J.S."/>
            <person name="Ahn B.O."/>
            <person name="Rhee S.Y."/>
            <person name="Sohng J.K."/>
        </authorList>
    </citation>
    <scope>NUCLEOTIDE SEQUENCE</scope>
    <source>
        <tissue evidence="1">Leaf</tissue>
    </source>
</reference>